<dbReference type="InterPro" id="IPR004593">
    <property type="entry name" value="SbcD"/>
</dbReference>
<dbReference type="GO" id="GO:0004519">
    <property type="term" value="F:endonuclease activity"/>
    <property type="evidence" value="ECO:0007669"/>
    <property type="project" value="InterPro"/>
</dbReference>
<protein>
    <submittedName>
        <fullName evidence="5">Putative calcineurin-like phosphoesterase</fullName>
    </submittedName>
</protein>
<evidence type="ECO:0000256" key="2">
    <source>
        <dbReference type="ARBA" id="ARBA00022801"/>
    </source>
</evidence>
<dbReference type="EMBL" id="MT143774">
    <property type="protein sequence ID" value="QJB02312.1"/>
    <property type="molecule type" value="Genomic_DNA"/>
</dbReference>
<evidence type="ECO:0000259" key="4">
    <source>
        <dbReference type="Pfam" id="PF00149"/>
    </source>
</evidence>
<proteinExistence type="predicted"/>
<dbReference type="CDD" id="cd00840">
    <property type="entry name" value="MPP_Mre11_N"/>
    <property type="match status" value="1"/>
</dbReference>
<organism evidence="5">
    <name type="scientific">viral metagenome</name>
    <dbReference type="NCBI Taxonomy" id="1070528"/>
    <lineage>
        <taxon>unclassified sequences</taxon>
        <taxon>metagenomes</taxon>
        <taxon>organismal metagenomes</taxon>
    </lineage>
</organism>
<sequence length="383" mass="43587">MPVKILHFADVHLGQTNFGRIDSETGLSSRVLEFLEGLDLIADAAEEIEPDVILFAGDAFRSRTPNPSLLSHLTERFQRMANVAPVVSVIGNHDRQRGGSGKRHSTTILNEVTAKYPIIVEDRITTLFLNNDLYVITLPWFFAQDTTIEEVCDQLDTALAETDVAHPVILLGHCDVEGAIYHGTYGPSFDRNLVYPLDMLCDPEAWDYIALGHVHKHQSLCKDPPVVYAGSIDYVDWGERDDPKGFITATVEPGSASWTFHNLQPRSLVEVNVENDKHMRQMLKDYPVDGAIVRVNVHSKRHADRGKIMRIIEESLQGEYQLDGVNIHTDEEQRQREFAGRRLEEKDVRELVELYLTEKYPDALDWVDKCMKYADLIFEEEEE</sequence>
<keyword evidence="2" id="KW-0378">Hydrolase</keyword>
<evidence type="ECO:0000256" key="3">
    <source>
        <dbReference type="ARBA" id="ARBA00022839"/>
    </source>
</evidence>
<evidence type="ECO:0000313" key="5">
    <source>
        <dbReference type="EMBL" id="QJB02312.1"/>
    </source>
</evidence>
<dbReference type="InterPro" id="IPR050535">
    <property type="entry name" value="DNA_Repair-Maintenance_Comp"/>
</dbReference>
<gene>
    <name evidence="5" type="ORF">MM171B01367_0006</name>
</gene>
<dbReference type="InterPro" id="IPR004843">
    <property type="entry name" value="Calcineurin-like_PHP"/>
</dbReference>
<reference evidence="5" key="1">
    <citation type="submission" date="2020-03" db="EMBL/GenBank/DDBJ databases">
        <title>The deep terrestrial virosphere.</title>
        <authorList>
            <person name="Holmfeldt K."/>
            <person name="Nilsson E."/>
            <person name="Simone D."/>
            <person name="Lopez-Fernandez M."/>
            <person name="Wu X."/>
            <person name="de Brujin I."/>
            <person name="Lundin D."/>
            <person name="Andersson A."/>
            <person name="Bertilsson S."/>
            <person name="Dopson M."/>
        </authorList>
    </citation>
    <scope>NUCLEOTIDE SEQUENCE</scope>
    <source>
        <strain evidence="5">MM171B01367</strain>
    </source>
</reference>
<feature type="domain" description="Calcineurin-like phosphoesterase" evidence="4">
    <location>
        <begin position="4"/>
        <end position="216"/>
    </location>
</feature>
<dbReference type="GO" id="GO:0008408">
    <property type="term" value="F:3'-5' exonuclease activity"/>
    <property type="evidence" value="ECO:0007669"/>
    <property type="project" value="InterPro"/>
</dbReference>
<name>A0A6M3MBY2_9ZZZZ</name>
<dbReference type="InterPro" id="IPR029052">
    <property type="entry name" value="Metallo-depent_PP-like"/>
</dbReference>
<dbReference type="GO" id="GO:0006259">
    <property type="term" value="P:DNA metabolic process"/>
    <property type="evidence" value="ECO:0007669"/>
    <property type="project" value="InterPro"/>
</dbReference>
<dbReference type="InterPro" id="IPR041796">
    <property type="entry name" value="Mre11_N"/>
</dbReference>
<dbReference type="Gene3D" id="3.60.21.10">
    <property type="match status" value="1"/>
</dbReference>
<keyword evidence="3" id="KW-0269">Exonuclease</keyword>
<dbReference type="AlphaFoldDB" id="A0A6M3MBY2"/>
<dbReference type="NCBIfam" id="TIGR00619">
    <property type="entry name" value="sbcd"/>
    <property type="match status" value="1"/>
</dbReference>
<dbReference type="SUPFAM" id="SSF56300">
    <property type="entry name" value="Metallo-dependent phosphatases"/>
    <property type="match status" value="1"/>
</dbReference>
<evidence type="ECO:0000256" key="1">
    <source>
        <dbReference type="ARBA" id="ARBA00022722"/>
    </source>
</evidence>
<dbReference type="PANTHER" id="PTHR30337">
    <property type="entry name" value="COMPONENT OF ATP-DEPENDENT DSDNA EXONUCLEASE"/>
    <property type="match status" value="1"/>
</dbReference>
<dbReference type="Pfam" id="PF00149">
    <property type="entry name" value="Metallophos"/>
    <property type="match status" value="1"/>
</dbReference>
<dbReference type="PANTHER" id="PTHR30337:SF0">
    <property type="entry name" value="NUCLEASE SBCCD SUBUNIT D"/>
    <property type="match status" value="1"/>
</dbReference>
<accession>A0A6M3MBY2</accession>
<keyword evidence="1" id="KW-0540">Nuclease</keyword>